<evidence type="ECO:0000313" key="6">
    <source>
        <dbReference type="EMBL" id="QIL51231.1"/>
    </source>
</evidence>
<dbReference type="EMBL" id="CP049888">
    <property type="protein sequence ID" value="QIL51231.1"/>
    <property type="molecule type" value="Genomic_DNA"/>
</dbReference>
<dbReference type="InterPro" id="IPR050455">
    <property type="entry name" value="Tpx_Peroxidase_subfamily"/>
</dbReference>
<dbReference type="Gene3D" id="3.40.30.10">
    <property type="entry name" value="Glutaredoxin"/>
    <property type="match status" value="1"/>
</dbReference>
<protein>
    <submittedName>
        <fullName evidence="6">Peroxiredoxin</fullName>
    </submittedName>
</protein>
<reference evidence="6 7" key="1">
    <citation type="submission" date="2020-03" db="EMBL/GenBank/DDBJ databases">
        <title>Weissella sp. nov., isolated from Cybister lewisianus.</title>
        <authorList>
            <person name="Hyun D.-W."/>
            <person name="Bae J.-W."/>
        </authorList>
    </citation>
    <scope>NUCLEOTIDE SEQUENCE [LARGE SCALE GENOMIC DNA]</scope>
    <source>
        <strain evidence="6 7">HDW19</strain>
    </source>
</reference>
<keyword evidence="2" id="KW-0049">Antioxidant</keyword>
<name>A0A6G8B1M5_9LACO</name>
<organism evidence="6 7">
    <name type="scientific">Weissella coleopterorum</name>
    <dbReference type="NCBI Taxonomy" id="2714949"/>
    <lineage>
        <taxon>Bacteria</taxon>
        <taxon>Bacillati</taxon>
        <taxon>Bacillota</taxon>
        <taxon>Bacilli</taxon>
        <taxon>Lactobacillales</taxon>
        <taxon>Lactobacillaceae</taxon>
        <taxon>Weissella</taxon>
    </lineage>
</organism>
<dbReference type="PANTHER" id="PTHR43110:SF1">
    <property type="entry name" value="THIOL PEROXIDASE"/>
    <property type="match status" value="1"/>
</dbReference>
<gene>
    <name evidence="6" type="ORF">G7084_08005</name>
</gene>
<dbReference type="PANTHER" id="PTHR43110">
    <property type="entry name" value="THIOL PEROXIDASE"/>
    <property type="match status" value="1"/>
</dbReference>
<accession>A0A6G8B1M5</accession>
<dbReference type="InterPro" id="IPR000866">
    <property type="entry name" value="AhpC/TSA"/>
</dbReference>
<dbReference type="InterPro" id="IPR036249">
    <property type="entry name" value="Thioredoxin-like_sf"/>
</dbReference>
<evidence type="ECO:0000256" key="3">
    <source>
        <dbReference type="ARBA" id="ARBA00023157"/>
    </source>
</evidence>
<keyword evidence="1" id="KW-0575">Peroxidase</keyword>
<dbReference type="RefSeq" id="WP_166011614.1">
    <property type="nucleotide sequence ID" value="NZ_CP049888.1"/>
</dbReference>
<evidence type="ECO:0000256" key="1">
    <source>
        <dbReference type="ARBA" id="ARBA00022559"/>
    </source>
</evidence>
<dbReference type="CDD" id="cd03014">
    <property type="entry name" value="PRX_Atyp2cys"/>
    <property type="match status" value="1"/>
</dbReference>
<dbReference type="KEGG" id="wco:G7084_08005"/>
<dbReference type="InterPro" id="IPR013766">
    <property type="entry name" value="Thioredoxin_domain"/>
</dbReference>
<dbReference type="PROSITE" id="PS51352">
    <property type="entry name" value="THIOREDOXIN_2"/>
    <property type="match status" value="1"/>
</dbReference>
<dbReference type="Proteomes" id="UP000500741">
    <property type="component" value="Chromosome"/>
</dbReference>
<keyword evidence="1" id="KW-0560">Oxidoreductase</keyword>
<evidence type="ECO:0000259" key="5">
    <source>
        <dbReference type="PROSITE" id="PS51352"/>
    </source>
</evidence>
<evidence type="ECO:0000256" key="2">
    <source>
        <dbReference type="ARBA" id="ARBA00022862"/>
    </source>
</evidence>
<evidence type="ECO:0000313" key="7">
    <source>
        <dbReference type="Proteomes" id="UP000500741"/>
    </source>
</evidence>
<keyword evidence="3" id="KW-1015">Disulfide bond</keyword>
<proteinExistence type="predicted"/>
<dbReference type="InterPro" id="IPR002065">
    <property type="entry name" value="TPX"/>
</dbReference>
<keyword evidence="7" id="KW-1185">Reference proteome</keyword>
<dbReference type="SUPFAM" id="SSF52833">
    <property type="entry name" value="Thioredoxin-like"/>
    <property type="match status" value="1"/>
</dbReference>
<sequence length="161" mass="18042">MTFSFNNEPVDVPGARPAVGDQLPKFDVMNVNQQSITSENLLTDQILLISVVPDINTSVCRLQTKHFNEAVDQHPNVNFVTISTNTIAEQKDWCAAENVKNMRMLSDADHHFGDAMGLFVPELKLDLRSVWIIDPDGTIKYSEILTDQGQEPNYAKALKQL</sequence>
<dbReference type="Pfam" id="PF00578">
    <property type="entry name" value="AhpC-TSA"/>
    <property type="match status" value="1"/>
</dbReference>
<dbReference type="GO" id="GO:0008379">
    <property type="term" value="F:thioredoxin peroxidase activity"/>
    <property type="evidence" value="ECO:0007669"/>
    <property type="project" value="InterPro"/>
</dbReference>
<evidence type="ECO:0000256" key="4">
    <source>
        <dbReference type="ARBA" id="ARBA00023284"/>
    </source>
</evidence>
<dbReference type="AlphaFoldDB" id="A0A6G8B1M5"/>
<feature type="domain" description="Thioredoxin" evidence="5">
    <location>
        <begin position="17"/>
        <end position="161"/>
    </location>
</feature>
<keyword evidence="4" id="KW-0676">Redox-active center</keyword>